<dbReference type="PANTHER" id="PTHR10283:SF82">
    <property type="entry name" value="SOLUTE CARRIER FAMILY 13 MEMBER 2"/>
    <property type="match status" value="1"/>
</dbReference>
<feature type="transmembrane region" description="Helical" evidence="7">
    <location>
        <begin position="469"/>
        <end position="489"/>
    </location>
</feature>
<feature type="transmembrane region" description="Helical" evidence="7">
    <location>
        <begin position="510"/>
        <end position="534"/>
    </location>
</feature>
<sequence>MIHGLLAGSNRRSVQFLLAATGAVAIGAAPSPTGLSMAGQYAIATMFFAGFLWVTGALPLAVTALTIPVLLTGTGVYDSMDAALVGFADHIIFLFLAGFMLANAIQKYDIDRRIALCAIARLGSSPRRLILAIMSVTAVLSMWVSNTATAAMMTPIAVGVLTQVLDRDDLASSQSPPQDGETSEPFTDGGHGDSTAAFTNLQISMLLGTAYAASVGGVGTIIGTPPNAILVGQLNAILDYEIGFAEWFLVGFPVVVVTLPLVWFLLTYVLYPPEVPNVERARATAREQLAAEGELDPRGKRVAAIFAATAGLWMLGGLGDLFEPYLSSAWMTTLFGGDGMTIFGVEGHRGLLYYVLVGVAAIPALVLADTMEWEELVDIDWGTLLLFGGGISLANALADTGATEWIADTVFGGLVGAPIVLVIGAVVLLVVFLTEMTSNSATTSIIVPILISLGSVFSATLGLTDFSTALFLSVAGTIAASFAFALPVATPPNAIVFGSGYVEQRHMLRAGLVLNAVMTVVLTGIIWALFTFVWPHLLW</sequence>
<accession>A0A482Y483</accession>
<feature type="transmembrane region" description="Helical" evidence="7">
    <location>
        <begin position="126"/>
        <end position="144"/>
    </location>
</feature>
<feature type="transmembrane region" description="Helical" evidence="7">
    <location>
        <begin position="247"/>
        <end position="271"/>
    </location>
</feature>
<comment type="caution">
    <text evidence="8">The sequence shown here is derived from an EMBL/GenBank/DDBJ whole genome shotgun (WGS) entry which is preliminary data.</text>
</comment>
<dbReference type="Proteomes" id="UP000292704">
    <property type="component" value="Unassembled WGS sequence"/>
</dbReference>
<evidence type="ECO:0000256" key="1">
    <source>
        <dbReference type="ARBA" id="ARBA00004141"/>
    </source>
</evidence>
<dbReference type="InterPro" id="IPR031312">
    <property type="entry name" value="Na/sul_symport_CS"/>
</dbReference>
<evidence type="ECO:0000313" key="8">
    <source>
        <dbReference type="EMBL" id="RZH68576.1"/>
    </source>
</evidence>
<feature type="transmembrane region" description="Helical" evidence="7">
    <location>
        <begin position="83"/>
        <end position="105"/>
    </location>
</feature>
<keyword evidence="3 7" id="KW-0812">Transmembrane</keyword>
<feature type="transmembrane region" description="Helical" evidence="7">
    <location>
        <begin position="302"/>
        <end position="322"/>
    </location>
</feature>
<dbReference type="GO" id="GO:0015141">
    <property type="term" value="F:succinate transmembrane transporter activity"/>
    <property type="evidence" value="ECO:0007669"/>
    <property type="project" value="UniProtKB-ARBA"/>
</dbReference>
<evidence type="ECO:0000256" key="6">
    <source>
        <dbReference type="SAM" id="MobiDB-lite"/>
    </source>
</evidence>
<keyword evidence="4 7" id="KW-1133">Transmembrane helix</keyword>
<reference evidence="8 9" key="1">
    <citation type="submission" date="2019-02" db="EMBL/GenBank/DDBJ databases">
        <title>Genome analysis provides insights into bioremediation potentialities and Haloocin production by Natrinema altunense strain 4.1R isolated from Chott Douz in Tunisian desert.</title>
        <authorList>
            <person name="Najjari A."/>
            <person name="Youssef N."/>
            <person name="Ben Dhia O."/>
            <person name="Ferjani R."/>
            <person name="El Hidri D."/>
            <person name="Ouzari H.I."/>
            <person name="Cherif A."/>
        </authorList>
    </citation>
    <scope>NUCLEOTIDE SEQUENCE [LARGE SCALE GENOMIC DNA]</scope>
    <source>
        <strain evidence="8 9">4.1R</strain>
    </source>
</reference>
<dbReference type="OrthoDB" id="19068at2157"/>
<comment type="subcellular location">
    <subcellularLocation>
        <location evidence="1">Membrane</location>
        <topology evidence="1">Multi-pass membrane protein</topology>
    </subcellularLocation>
</comment>
<gene>
    <name evidence="8" type="ORF">ELS17_03660</name>
</gene>
<feature type="transmembrane region" description="Helical" evidence="7">
    <location>
        <begin position="351"/>
        <end position="368"/>
    </location>
</feature>
<feature type="transmembrane region" description="Helical" evidence="7">
    <location>
        <begin position="41"/>
        <end position="71"/>
    </location>
</feature>
<dbReference type="CDD" id="cd01115">
    <property type="entry name" value="SLC13_permease"/>
    <property type="match status" value="1"/>
</dbReference>
<feature type="region of interest" description="Disordered" evidence="6">
    <location>
        <begin position="170"/>
        <end position="191"/>
    </location>
</feature>
<evidence type="ECO:0000256" key="7">
    <source>
        <dbReference type="SAM" id="Phobius"/>
    </source>
</evidence>
<organism evidence="8 9">
    <name type="scientific">Natrinema altunense</name>
    <dbReference type="NCBI Taxonomy" id="222984"/>
    <lineage>
        <taxon>Archaea</taxon>
        <taxon>Methanobacteriati</taxon>
        <taxon>Methanobacteriota</taxon>
        <taxon>Stenosarchaea group</taxon>
        <taxon>Halobacteria</taxon>
        <taxon>Halobacteriales</taxon>
        <taxon>Natrialbaceae</taxon>
        <taxon>Natrinema</taxon>
    </lineage>
</organism>
<dbReference type="STRING" id="222984.GCA_000731985_00987"/>
<feature type="transmembrane region" description="Helical" evidence="7">
    <location>
        <begin position="410"/>
        <end position="433"/>
    </location>
</feature>
<dbReference type="PANTHER" id="PTHR10283">
    <property type="entry name" value="SOLUTE CARRIER FAMILY 13 MEMBER"/>
    <property type="match status" value="1"/>
</dbReference>
<evidence type="ECO:0000256" key="5">
    <source>
        <dbReference type="ARBA" id="ARBA00023136"/>
    </source>
</evidence>
<name>A0A482Y483_9EURY</name>
<feature type="transmembrane region" description="Helical" evidence="7">
    <location>
        <begin position="445"/>
        <end position="463"/>
    </location>
</feature>
<evidence type="ECO:0000313" key="9">
    <source>
        <dbReference type="Proteomes" id="UP000292704"/>
    </source>
</evidence>
<evidence type="ECO:0000256" key="4">
    <source>
        <dbReference type="ARBA" id="ARBA00022989"/>
    </source>
</evidence>
<dbReference type="InterPro" id="IPR001898">
    <property type="entry name" value="SLC13A/DASS"/>
</dbReference>
<dbReference type="Pfam" id="PF00939">
    <property type="entry name" value="Na_sulph_symp"/>
    <property type="match status" value="1"/>
</dbReference>
<protein>
    <submittedName>
        <fullName evidence="8">Anion transporter</fullName>
    </submittedName>
</protein>
<feature type="transmembrane region" description="Helical" evidence="7">
    <location>
        <begin position="380"/>
        <end position="398"/>
    </location>
</feature>
<dbReference type="AlphaFoldDB" id="A0A482Y483"/>
<dbReference type="PROSITE" id="PS01271">
    <property type="entry name" value="NA_SULFATE"/>
    <property type="match status" value="1"/>
</dbReference>
<evidence type="ECO:0000256" key="2">
    <source>
        <dbReference type="ARBA" id="ARBA00022448"/>
    </source>
</evidence>
<evidence type="ECO:0000256" key="3">
    <source>
        <dbReference type="ARBA" id="ARBA00022692"/>
    </source>
</evidence>
<dbReference type="EMBL" id="SHMR01000001">
    <property type="protein sequence ID" value="RZH68576.1"/>
    <property type="molecule type" value="Genomic_DNA"/>
</dbReference>
<keyword evidence="2" id="KW-0813">Transport</keyword>
<proteinExistence type="predicted"/>
<feature type="transmembrane region" description="Helical" evidence="7">
    <location>
        <begin position="12"/>
        <end position="29"/>
    </location>
</feature>
<dbReference type="GO" id="GO:0005886">
    <property type="term" value="C:plasma membrane"/>
    <property type="evidence" value="ECO:0007669"/>
    <property type="project" value="TreeGrafter"/>
</dbReference>
<keyword evidence="5 7" id="KW-0472">Membrane</keyword>